<accession>A0ABW2BLB3</accession>
<sequence>MTARQPNGANPKPVVLVLQDEPILAGIMRDFVEEAGCEAVVVRTAEAAVHILEGRTDIRVVFADLDVRGSTTGLKLIAMIRERWPPIEPGPDGRPGTRPRRHPGAGRVLRQAVPGEQGHFHHPQLRRLRTGQGWPAGTALTPEVGDRAAADHPGTVVRASATWAAGQGLRTRSRPCVPSRVGTSP</sequence>
<feature type="region of interest" description="Disordered" evidence="1">
    <location>
        <begin position="165"/>
        <end position="185"/>
    </location>
</feature>
<reference evidence="3" key="1">
    <citation type="journal article" date="2019" name="Int. J. Syst. Evol. Microbiol.">
        <title>The Global Catalogue of Microorganisms (GCM) 10K type strain sequencing project: providing services to taxonomists for standard genome sequencing and annotation.</title>
        <authorList>
            <consortium name="The Broad Institute Genomics Platform"/>
            <consortium name="The Broad Institute Genome Sequencing Center for Infectious Disease"/>
            <person name="Wu L."/>
            <person name="Ma J."/>
        </authorList>
    </citation>
    <scope>NUCLEOTIDE SEQUENCE [LARGE SCALE GENOMIC DNA]</scope>
    <source>
        <strain evidence="3">CCUG 48316</strain>
    </source>
</reference>
<dbReference type="InterPro" id="IPR011006">
    <property type="entry name" value="CheY-like_superfamily"/>
</dbReference>
<dbReference type="SUPFAM" id="SSF52172">
    <property type="entry name" value="CheY-like"/>
    <property type="match status" value="1"/>
</dbReference>
<keyword evidence="3" id="KW-1185">Reference proteome</keyword>
<evidence type="ECO:0008006" key="4">
    <source>
        <dbReference type="Google" id="ProtNLM"/>
    </source>
</evidence>
<evidence type="ECO:0000313" key="2">
    <source>
        <dbReference type="EMBL" id="MFC6791244.1"/>
    </source>
</evidence>
<organism evidence="2 3">
    <name type="scientific">Methylobacterium komagatae</name>
    <dbReference type="NCBI Taxonomy" id="374425"/>
    <lineage>
        <taxon>Bacteria</taxon>
        <taxon>Pseudomonadati</taxon>
        <taxon>Pseudomonadota</taxon>
        <taxon>Alphaproteobacteria</taxon>
        <taxon>Hyphomicrobiales</taxon>
        <taxon>Methylobacteriaceae</taxon>
        <taxon>Methylobacterium</taxon>
    </lineage>
</organism>
<comment type="caution">
    <text evidence="2">The sequence shown here is derived from an EMBL/GenBank/DDBJ whole genome shotgun (WGS) entry which is preliminary data.</text>
</comment>
<feature type="region of interest" description="Disordered" evidence="1">
    <location>
        <begin position="130"/>
        <end position="152"/>
    </location>
</feature>
<dbReference type="RefSeq" id="WP_378971908.1">
    <property type="nucleotide sequence ID" value="NZ_JBHSWN010000001.1"/>
</dbReference>
<dbReference type="Gene3D" id="3.40.50.2300">
    <property type="match status" value="1"/>
</dbReference>
<dbReference type="Proteomes" id="UP001596292">
    <property type="component" value="Unassembled WGS sequence"/>
</dbReference>
<evidence type="ECO:0000256" key="1">
    <source>
        <dbReference type="SAM" id="MobiDB-lite"/>
    </source>
</evidence>
<feature type="region of interest" description="Disordered" evidence="1">
    <location>
        <begin position="85"/>
        <end position="104"/>
    </location>
</feature>
<proteinExistence type="predicted"/>
<protein>
    <recommendedName>
        <fullName evidence="4">Response regulator</fullName>
    </recommendedName>
</protein>
<gene>
    <name evidence="2" type="ORF">ACFQE0_17445</name>
</gene>
<name>A0ABW2BLB3_9HYPH</name>
<evidence type="ECO:0000313" key="3">
    <source>
        <dbReference type="Proteomes" id="UP001596292"/>
    </source>
</evidence>
<dbReference type="EMBL" id="JBHSWN010000001">
    <property type="protein sequence ID" value="MFC6791244.1"/>
    <property type="molecule type" value="Genomic_DNA"/>
</dbReference>